<dbReference type="RefSeq" id="WP_081129744.1">
    <property type="nucleotide sequence ID" value="NZ_LDOS01000002.1"/>
</dbReference>
<evidence type="ECO:0000256" key="6">
    <source>
        <dbReference type="ARBA" id="ARBA00022692"/>
    </source>
</evidence>
<evidence type="ECO:0000256" key="1">
    <source>
        <dbReference type="ARBA" id="ARBA00001970"/>
    </source>
</evidence>
<dbReference type="InterPro" id="IPR011577">
    <property type="entry name" value="Cyt_b561_bac/Ni-Hgenase"/>
</dbReference>
<dbReference type="GO" id="GO:0009055">
    <property type="term" value="F:electron transfer activity"/>
    <property type="evidence" value="ECO:0007669"/>
    <property type="project" value="InterPro"/>
</dbReference>
<evidence type="ECO:0000256" key="3">
    <source>
        <dbReference type="ARBA" id="ARBA00022448"/>
    </source>
</evidence>
<sequence length="194" mass="21810">MNWRSTAHRWGVIAKAFHWLVALGIFALAGIGLYMVDMPLGMAQLRLFLLHKALGVTVLALVVLRLLWRLIDRHPRYPADMPRWQVGAAHASHALLYLLLLLIPISGWVYNSASGFPLPWFGLLQLPALAPVSKPLARVALDVHEIAFWVLAAVLLLHVTAALDHHFRHRDTVLLRMLPWRTRARATDTPGDTP</sequence>
<dbReference type="AlphaFoldDB" id="A0A4S3KSW4"/>
<dbReference type="GO" id="GO:0005886">
    <property type="term" value="C:plasma membrane"/>
    <property type="evidence" value="ECO:0007669"/>
    <property type="project" value="UniProtKB-SubCell"/>
</dbReference>
<evidence type="ECO:0000259" key="14">
    <source>
        <dbReference type="Pfam" id="PF01292"/>
    </source>
</evidence>
<organism evidence="15 16">
    <name type="scientific">Metallibacterium scheffleri</name>
    <dbReference type="NCBI Taxonomy" id="993689"/>
    <lineage>
        <taxon>Bacteria</taxon>
        <taxon>Pseudomonadati</taxon>
        <taxon>Pseudomonadota</taxon>
        <taxon>Gammaproteobacteria</taxon>
        <taxon>Lysobacterales</taxon>
        <taxon>Rhodanobacteraceae</taxon>
        <taxon>Metallibacterium</taxon>
    </lineage>
</organism>
<feature type="domain" description="Cytochrome b561 bacterial/Ni-hydrogenase" evidence="14">
    <location>
        <begin position="9"/>
        <end position="179"/>
    </location>
</feature>
<gene>
    <name evidence="15" type="ORF">B1806_01165</name>
</gene>
<feature type="transmembrane region" description="Helical" evidence="13">
    <location>
        <begin position="146"/>
        <end position="167"/>
    </location>
</feature>
<keyword evidence="6 13" id="KW-0812">Transmembrane</keyword>
<comment type="similarity">
    <text evidence="12">Belongs to the cytochrome b561 family.</text>
</comment>
<keyword evidence="9 13" id="KW-1133">Transmembrane helix</keyword>
<evidence type="ECO:0000256" key="7">
    <source>
        <dbReference type="ARBA" id="ARBA00022723"/>
    </source>
</evidence>
<dbReference type="Gene3D" id="1.20.950.20">
    <property type="entry name" value="Transmembrane di-heme cytochromes, Chain C"/>
    <property type="match status" value="1"/>
</dbReference>
<keyword evidence="8" id="KW-0249">Electron transport</keyword>
<dbReference type="Proteomes" id="UP000307749">
    <property type="component" value="Unassembled WGS sequence"/>
</dbReference>
<keyword evidence="4" id="KW-1003">Cell membrane</keyword>
<evidence type="ECO:0000256" key="8">
    <source>
        <dbReference type="ARBA" id="ARBA00022982"/>
    </source>
</evidence>
<keyword evidence="7" id="KW-0479">Metal-binding</keyword>
<comment type="subcellular location">
    <subcellularLocation>
        <location evidence="2">Cell membrane</location>
        <topology evidence="2">Multi-pass membrane protein</topology>
    </subcellularLocation>
</comment>
<dbReference type="GO" id="GO:0020037">
    <property type="term" value="F:heme binding"/>
    <property type="evidence" value="ECO:0007669"/>
    <property type="project" value="TreeGrafter"/>
</dbReference>
<dbReference type="InterPro" id="IPR052168">
    <property type="entry name" value="Cytochrome_b561_oxidase"/>
</dbReference>
<dbReference type="EMBL" id="MWQO01000003">
    <property type="protein sequence ID" value="THD12189.1"/>
    <property type="molecule type" value="Genomic_DNA"/>
</dbReference>
<proteinExistence type="inferred from homology"/>
<evidence type="ECO:0000256" key="9">
    <source>
        <dbReference type="ARBA" id="ARBA00022989"/>
    </source>
</evidence>
<dbReference type="GO" id="GO:0046872">
    <property type="term" value="F:metal ion binding"/>
    <property type="evidence" value="ECO:0007669"/>
    <property type="project" value="UniProtKB-KW"/>
</dbReference>
<comment type="caution">
    <text evidence="15">The sequence shown here is derived from an EMBL/GenBank/DDBJ whole genome shotgun (WGS) entry which is preliminary data.</text>
</comment>
<evidence type="ECO:0000256" key="11">
    <source>
        <dbReference type="ARBA" id="ARBA00023136"/>
    </source>
</evidence>
<dbReference type="InterPro" id="IPR016174">
    <property type="entry name" value="Di-haem_cyt_TM"/>
</dbReference>
<evidence type="ECO:0000256" key="12">
    <source>
        <dbReference type="ARBA" id="ARBA00037975"/>
    </source>
</evidence>
<dbReference type="OrthoDB" id="8589936at2"/>
<feature type="transmembrane region" description="Helical" evidence="13">
    <location>
        <begin position="12"/>
        <end position="36"/>
    </location>
</feature>
<dbReference type="Pfam" id="PF01292">
    <property type="entry name" value="Ni_hydr_CYTB"/>
    <property type="match status" value="1"/>
</dbReference>
<evidence type="ECO:0000313" key="16">
    <source>
        <dbReference type="Proteomes" id="UP000307749"/>
    </source>
</evidence>
<keyword evidence="16" id="KW-1185">Reference proteome</keyword>
<evidence type="ECO:0000313" key="15">
    <source>
        <dbReference type="EMBL" id="THD12189.1"/>
    </source>
</evidence>
<keyword evidence="3" id="KW-0813">Transport</keyword>
<evidence type="ECO:0000256" key="2">
    <source>
        <dbReference type="ARBA" id="ARBA00004651"/>
    </source>
</evidence>
<keyword evidence="10" id="KW-0408">Iron</keyword>
<protein>
    <recommendedName>
        <fullName evidence="14">Cytochrome b561 bacterial/Ni-hydrogenase domain-containing protein</fullName>
    </recommendedName>
</protein>
<comment type="cofactor">
    <cofactor evidence="1">
        <name>heme b</name>
        <dbReference type="ChEBI" id="CHEBI:60344"/>
    </cofactor>
</comment>
<accession>A0A4S3KSW4</accession>
<feature type="transmembrane region" description="Helical" evidence="13">
    <location>
        <begin position="89"/>
        <end position="110"/>
    </location>
</feature>
<evidence type="ECO:0000256" key="13">
    <source>
        <dbReference type="SAM" id="Phobius"/>
    </source>
</evidence>
<dbReference type="SUPFAM" id="SSF81342">
    <property type="entry name" value="Transmembrane di-heme cytochromes"/>
    <property type="match status" value="1"/>
</dbReference>
<keyword evidence="5" id="KW-0349">Heme</keyword>
<reference evidence="15 16" key="1">
    <citation type="submission" date="2017-02" db="EMBL/GenBank/DDBJ databases">
        <title>Whole genome sequencing of Metallibacterium scheffleri DSM 24874 (T).</title>
        <authorList>
            <person name="Kumar S."/>
            <person name="Patil P."/>
            <person name="Patil P.B."/>
        </authorList>
    </citation>
    <scope>NUCLEOTIDE SEQUENCE [LARGE SCALE GENOMIC DNA]</scope>
    <source>
        <strain evidence="15 16">DSM 24874</strain>
    </source>
</reference>
<evidence type="ECO:0000256" key="10">
    <source>
        <dbReference type="ARBA" id="ARBA00023004"/>
    </source>
</evidence>
<evidence type="ECO:0000256" key="5">
    <source>
        <dbReference type="ARBA" id="ARBA00022617"/>
    </source>
</evidence>
<name>A0A4S3KSW4_9GAMM</name>
<keyword evidence="11 13" id="KW-0472">Membrane</keyword>
<dbReference type="PANTHER" id="PTHR30529:SF1">
    <property type="entry name" value="CYTOCHROME B561 HOMOLOG 2"/>
    <property type="match status" value="1"/>
</dbReference>
<dbReference type="PANTHER" id="PTHR30529">
    <property type="entry name" value="CYTOCHROME B561"/>
    <property type="match status" value="1"/>
</dbReference>
<feature type="transmembrane region" description="Helical" evidence="13">
    <location>
        <begin position="48"/>
        <end position="68"/>
    </location>
</feature>
<dbReference type="STRING" id="993689.GCA_002077135_03314"/>
<dbReference type="GO" id="GO:0022904">
    <property type="term" value="P:respiratory electron transport chain"/>
    <property type="evidence" value="ECO:0007669"/>
    <property type="project" value="InterPro"/>
</dbReference>
<evidence type="ECO:0000256" key="4">
    <source>
        <dbReference type="ARBA" id="ARBA00022475"/>
    </source>
</evidence>